<comment type="subcellular location">
    <subcellularLocation>
        <location evidence="2">Cell membrane</location>
        <topology evidence="2">Lipid-anchor</topology>
    </subcellularLocation>
</comment>
<evidence type="ECO:0000313" key="4">
    <source>
        <dbReference type="Proteomes" id="UP000778523"/>
    </source>
</evidence>
<dbReference type="SUPFAM" id="SSF56954">
    <property type="entry name" value="Outer membrane efflux proteins (OEP)"/>
    <property type="match status" value="1"/>
</dbReference>
<dbReference type="PANTHER" id="PTHR30203:SF33">
    <property type="entry name" value="BLR4455 PROTEIN"/>
    <property type="match status" value="1"/>
</dbReference>
<dbReference type="PROSITE" id="PS51257">
    <property type="entry name" value="PROKAR_LIPOPROTEIN"/>
    <property type="match status" value="1"/>
</dbReference>
<keyword evidence="2" id="KW-0472">Membrane</keyword>
<dbReference type="InterPro" id="IPR010131">
    <property type="entry name" value="MdtP/NodT-like"/>
</dbReference>
<organism evidence="3 4">
    <name type="scientific">Uliginosibacterium aquaticum</name>
    <dbReference type="NCBI Taxonomy" id="2731212"/>
    <lineage>
        <taxon>Bacteria</taxon>
        <taxon>Pseudomonadati</taxon>
        <taxon>Pseudomonadota</taxon>
        <taxon>Betaproteobacteria</taxon>
        <taxon>Rhodocyclales</taxon>
        <taxon>Zoogloeaceae</taxon>
        <taxon>Uliginosibacterium</taxon>
    </lineage>
</organism>
<comment type="similarity">
    <text evidence="1 2">Belongs to the outer membrane factor (OMF) (TC 1.B.17) family.</text>
</comment>
<keyword evidence="4" id="KW-1185">Reference proteome</keyword>
<feature type="signal peptide" evidence="2">
    <location>
        <begin position="1"/>
        <end position="19"/>
    </location>
</feature>
<keyword evidence="2" id="KW-0564">Palmitate</keyword>
<comment type="caution">
    <text evidence="3">The sequence shown here is derived from an EMBL/GenBank/DDBJ whole genome shotgun (WGS) entry which is preliminary data.</text>
</comment>
<reference evidence="3 4" key="1">
    <citation type="submission" date="2020-06" db="EMBL/GenBank/DDBJ databases">
        <title>Draft genome of Uliginosibacterium sp. IMCC34675.</title>
        <authorList>
            <person name="Song J."/>
        </authorList>
    </citation>
    <scope>NUCLEOTIDE SEQUENCE [LARGE SCALE GENOMIC DNA]</scope>
    <source>
        <strain evidence="3 4">IMCC34675</strain>
    </source>
</reference>
<keyword evidence="2" id="KW-0449">Lipoprotein</keyword>
<sequence>MMKHTCLVLSISLWLAGCATPGTVDRPALEIPEQWRSLPSQTVADAPAPWAALFARPDLAALLQAARDNNRSLRAAAARVDAAAASYGVLRAQRWPALNAQGAASRGKQPVSAALDNQIGESTQLAAALSWELDLWGRIADQAESGRQSWLSAEETYRAAQVSLDTQVAGGWLLLLELDEQLLIAERTVASQATSLDLVRRRFKGGVVSMVDVNQAESALAGAESTRADIGRARAQAENALAILIGRPPHAVPRSGMVSDLSRPTALPVGLPADLLLNRPDVRAAERALESTQHGVFAARKAWLPSIKLTGMLGWASYDLSKVVSTGTEAWSAGGVINLPIFNGGSLMAQLDLAEARQREAAETYAGSVLQGLREVEDAIVGFQRLSEQSDALARRVKATRERLRLADMRYRAGVTDYFEVLNAQQDLLAAELSAVQASRGSQAALLQLYAALGGAESGAPRAQ</sequence>
<dbReference type="PANTHER" id="PTHR30203">
    <property type="entry name" value="OUTER MEMBRANE CATION EFFLUX PROTEIN"/>
    <property type="match status" value="1"/>
</dbReference>
<dbReference type="Pfam" id="PF02321">
    <property type="entry name" value="OEP"/>
    <property type="match status" value="2"/>
</dbReference>
<name>A0ABX2IEE0_9RHOO</name>
<evidence type="ECO:0000313" key="3">
    <source>
        <dbReference type="EMBL" id="NSL54163.1"/>
    </source>
</evidence>
<feature type="chain" id="PRO_5045014214" evidence="2">
    <location>
        <begin position="20"/>
        <end position="464"/>
    </location>
</feature>
<protein>
    <submittedName>
        <fullName evidence="3">Efflux transporter outer membrane subunit</fullName>
    </submittedName>
</protein>
<evidence type="ECO:0000256" key="2">
    <source>
        <dbReference type="RuleBase" id="RU362097"/>
    </source>
</evidence>
<dbReference type="EMBL" id="JABCSC020000001">
    <property type="protein sequence ID" value="NSL54163.1"/>
    <property type="molecule type" value="Genomic_DNA"/>
</dbReference>
<accession>A0ABX2IEE0</accession>
<dbReference type="RefSeq" id="WP_170020651.1">
    <property type="nucleotide sequence ID" value="NZ_JABCSC020000001.1"/>
</dbReference>
<proteinExistence type="inferred from homology"/>
<keyword evidence="2" id="KW-0732">Signal</keyword>
<dbReference type="Gene3D" id="1.20.1600.10">
    <property type="entry name" value="Outer membrane efflux proteins (OEP)"/>
    <property type="match status" value="1"/>
</dbReference>
<dbReference type="Proteomes" id="UP000778523">
    <property type="component" value="Unassembled WGS sequence"/>
</dbReference>
<keyword evidence="2" id="KW-0812">Transmembrane</keyword>
<evidence type="ECO:0000256" key="1">
    <source>
        <dbReference type="ARBA" id="ARBA00007613"/>
    </source>
</evidence>
<dbReference type="NCBIfam" id="TIGR01845">
    <property type="entry name" value="outer_NodT"/>
    <property type="match status" value="1"/>
</dbReference>
<keyword evidence="2" id="KW-1134">Transmembrane beta strand</keyword>
<dbReference type="Gene3D" id="2.20.200.10">
    <property type="entry name" value="Outer membrane efflux proteins (OEP)"/>
    <property type="match status" value="1"/>
</dbReference>
<gene>
    <name evidence="3" type="ORF">HJ583_003925</name>
</gene>
<dbReference type="InterPro" id="IPR003423">
    <property type="entry name" value="OMP_efflux"/>
</dbReference>